<proteinExistence type="predicted"/>
<gene>
    <name evidence="2" type="ORF">DPX16_23658</name>
</gene>
<comment type="caution">
    <text evidence="2">The sequence shown here is derived from an EMBL/GenBank/DDBJ whole genome shotgun (WGS) entry which is preliminary data.</text>
</comment>
<organism evidence="2 3">
    <name type="scientific">Anabarilius grahami</name>
    <name type="common">Kanglang fish</name>
    <name type="synonym">Barilius grahami</name>
    <dbReference type="NCBI Taxonomy" id="495550"/>
    <lineage>
        <taxon>Eukaryota</taxon>
        <taxon>Metazoa</taxon>
        <taxon>Chordata</taxon>
        <taxon>Craniata</taxon>
        <taxon>Vertebrata</taxon>
        <taxon>Euteleostomi</taxon>
        <taxon>Actinopterygii</taxon>
        <taxon>Neopterygii</taxon>
        <taxon>Teleostei</taxon>
        <taxon>Ostariophysi</taxon>
        <taxon>Cypriniformes</taxon>
        <taxon>Xenocyprididae</taxon>
        <taxon>Xenocypridinae</taxon>
        <taxon>Xenocypridinae incertae sedis</taxon>
        <taxon>Anabarilius</taxon>
    </lineage>
</organism>
<dbReference type="EMBL" id="RJVU01066102">
    <property type="protein sequence ID" value="ROI96439.1"/>
    <property type="molecule type" value="Genomic_DNA"/>
</dbReference>
<evidence type="ECO:0000313" key="3">
    <source>
        <dbReference type="Proteomes" id="UP000281406"/>
    </source>
</evidence>
<sequence length="89" mass="9159">MVGADKSTSKSISQSSASVPSSTGVTSSHTWSDPRWGSTSGVMKFALGLAALWIRTQSSPDDSLPAVHSIGVWEVDGMIVVGPDPEKGG</sequence>
<accession>A0A3N0XPP5</accession>
<name>A0A3N0XPP5_ANAGA</name>
<evidence type="ECO:0000256" key="1">
    <source>
        <dbReference type="SAM" id="MobiDB-lite"/>
    </source>
</evidence>
<keyword evidence="3" id="KW-1185">Reference proteome</keyword>
<dbReference type="Proteomes" id="UP000281406">
    <property type="component" value="Unassembled WGS sequence"/>
</dbReference>
<evidence type="ECO:0000313" key="2">
    <source>
        <dbReference type="EMBL" id="ROI96439.1"/>
    </source>
</evidence>
<dbReference type="AlphaFoldDB" id="A0A3N0XPP5"/>
<protein>
    <submittedName>
        <fullName evidence="2">Uncharacterized protein</fullName>
    </submittedName>
</protein>
<feature type="region of interest" description="Disordered" evidence="1">
    <location>
        <begin position="1"/>
        <end position="37"/>
    </location>
</feature>
<feature type="compositionally biased region" description="Low complexity" evidence="1">
    <location>
        <begin position="9"/>
        <end position="30"/>
    </location>
</feature>
<reference evidence="2 3" key="1">
    <citation type="submission" date="2018-10" db="EMBL/GenBank/DDBJ databases">
        <title>Genome assembly for a Yunnan-Guizhou Plateau 3E fish, Anabarilius grahami (Regan), and its evolutionary and genetic applications.</title>
        <authorList>
            <person name="Jiang W."/>
        </authorList>
    </citation>
    <scope>NUCLEOTIDE SEQUENCE [LARGE SCALE GENOMIC DNA]</scope>
    <source>
        <strain evidence="2">AG-KIZ</strain>
        <tissue evidence="2">Muscle</tissue>
    </source>
</reference>